<dbReference type="Pfam" id="PF04892">
    <property type="entry name" value="VanZ"/>
    <property type="match status" value="1"/>
</dbReference>
<organism evidence="3 4">
    <name type="scientific">Kerstersia gyiorum</name>
    <dbReference type="NCBI Taxonomy" id="206506"/>
    <lineage>
        <taxon>Bacteria</taxon>
        <taxon>Pseudomonadati</taxon>
        <taxon>Pseudomonadota</taxon>
        <taxon>Betaproteobacteria</taxon>
        <taxon>Burkholderiales</taxon>
        <taxon>Alcaligenaceae</taxon>
        <taxon>Kerstersia</taxon>
    </lineage>
</organism>
<evidence type="ECO:0000256" key="1">
    <source>
        <dbReference type="SAM" id="Phobius"/>
    </source>
</evidence>
<name>A0A4Q7MQF2_9BURK</name>
<feature type="transmembrane region" description="Helical" evidence="1">
    <location>
        <begin position="57"/>
        <end position="80"/>
    </location>
</feature>
<proteinExistence type="predicted"/>
<dbReference type="AlphaFoldDB" id="A0A4Q7MQF2"/>
<sequence length="168" mass="17570">MLRSGTGQPFCAGPPADSLALCPSLTRCAQAARLAHDRFLLPLLTSFFMAQSTLDRLALAATLALLVIISFLTLASPGSLPRVAGGDKLHHALAFAALVFPVVVARPAWALRAFIGAVAYGGLIELVQPSFGRAGEWADLIADTIGAAAGVVLAWLTRWVLPIRSNVA</sequence>
<keyword evidence="1" id="KW-0472">Membrane</keyword>
<dbReference type="EMBL" id="SGWZ01000002">
    <property type="protein sequence ID" value="RZS70001.1"/>
    <property type="molecule type" value="Genomic_DNA"/>
</dbReference>
<dbReference type="Proteomes" id="UP000292039">
    <property type="component" value="Unassembled WGS sequence"/>
</dbReference>
<reference evidence="3 4" key="1">
    <citation type="submission" date="2019-02" db="EMBL/GenBank/DDBJ databases">
        <title>Genomic Encyclopedia of Type Strains, Phase IV (KMG-IV): sequencing the most valuable type-strain genomes for metagenomic binning, comparative biology and taxonomic classification.</title>
        <authorList>
            <person name="Goeker M."/>
        </authorList>
    </citation>
    <scope>NUCLEOTIDE SEQUENCE [LARGE SCALE GENOMIC DNA]</scope>
    <source>
        <strain evidence="3 4">DSM 16618</strain>
    </source>
</reference>
<dbReference type="InterPro" id="IPR006976">
    <property type="entry name" value="VanZ-like"/>
</dbReference>
<feature type="transmembrane region" description="Helical" evidence="1">
    <location>
        <begin position="92"/>
        <end position="120"/>
    </location>
</feature>
<keyword evidence="1" id="KW-1133">Transmembrane helix</keyword>
<keyword evidence="1" id="KW-0812">Transmembrane</keyword>
<evidence type="ECO:0000313" key="4">
    <source>
        <dbReference type="Proteomes" id="UP000292039"/>
    </source>
</evidence>
<feature type="domain" description="VanZ-like" evidence="2">
    <location>
        <begin position="86"/>
        <end position="156"/>
    </location>
</feature>
<evidence type="ECO:0000259" key="2">
    <source>
        <dbReference type="Pfam" id="PF04892"/>
    </source>
</evidence>
<protein>
    <submittedName>
        <fullName evidence="3">VanZ family protein</fullName>
    </submittedName>
</protein>
<feature type="transmembrane region" description="Helical" evidence="1">
    <location>
        <begin position="140"/>
        <end position="161"/>
    </location>
</feature>
<gene>
    <name evidence="3" type="ORF">EV679_1389</name>
</gene>
<comment type="caution">
    <text evidence="3">The sequence shown here is derived from an EMBL/GenBank/DDBJ whole genome shotgun (WGS) entry which is preliminary data.</text>
</comment>
<evidence type="ECO:0000313" key="3">
    <source>
        <dbReference type="EMBL" id="RZS70001.1"/>
    </source>
</evidence>
<accession>A0A4Q7MQF2</accession>